<dbReference type="InParanoid" id="A0A165H987"/>
<dbReference type="OMA" id="DLFQSHF"/>
<evidence type="ECO:0000256" key="2">
    <source>
        <dbReference type="ARBA" id="ARBA00022723"/>
    </source>
</evidence>
<evidence type="ECO:0000256" key="4">
    <source>
        <dbReference type="ARBA" id="ARBA00023163"/>
    </source>
</evidence>
<keyword evidence="3" id="KW-0805">Transcription regulation</keyword>
<dbReference type="PANTHER" id="PTHR47338">
    <property type="entry name" value="ZN(II)2CYS6 TRANSCRIPTION FACTOR (EUROFUNG)-RELATED"/>
    <property type="match status" value="1"/>
</dbReference>
<comment type="subcellular location">
    <subcellularLocation>
        <location evidence="1">Nucleus</location>
    </subcellularLocation>
</comment>
<feature type="region of interest" description="Disordered" evidence="6">
    <location>
        <begin position="896"/>
        <end position="928"/>
    </location>
</feature>
<keyword evidence="2" id="KW-0479">Metal-binding</keyword>
<evidence type="ECO:0000259" key="7">
    <source>
        <dbReference type="PROSITE" id="PS50048"/>
    </source>
</evidence>
<dbReference type="GO" id="GO:0003677">
    <property type="term" value="F:DNA binding"/>
    <property type="evidence" value="ECO:0007669"/>
    <property type="project" value="InterPro"/>
</dbReference>
<sequence length="1007" mass="111711">MRSSIACVKCRRSKVKCINNGPGSICRSCQISGRECTYPLPAFENGTAGKRENSDTLNPVTHSGTSNLTQREEATKRKRSRKSSAAIPAAAVPSAAQLAHCAALDILGSPYLTAQLWMEIFDIFQLHFSADLPFFHPPTFLDHFCQPKTLSKPQNSTPQNDSTQWPQSPASPLVLLALLALTARFHPGLCAHHAQISPDRLSRPIAVSDYYAKYTRDLLTISHPVEHGYPSLERIQALLMLGLHEWGMCRGVRAWIYVGIAVRMAQLKGLQFEQDLDEEPNACSVALRKEAQHLGVSQSPNLPTAPDPSPGPMYFIDKEVKRRTFWSCFLMDRYMSSGKYRPQMLDVNELRVQLPSTERAFLFGEQVRTRLLSDEIELWSWKTDLQKQRAIGPKISRGQGTSGDRSPEHFLCDESVADRNTQVTDCQDKGKWEVGSDEGSIPRVIKIIEIWGRIAKWSCKGGRRTERYPPWHSRSTFSSLRELLAQFYGDLPPSLHFNHANLSAHIASRTSTPYTLMHTVYFLCLIILHREYVPFIPIRCTKPQGPLDEPTFPPDKYDIPPGWWESSARECFKAARDIMDMVRTCQDWGILAETPLIGFAIYTVAFVGVYCMNFPQMDPDGFMCSNEPVGPEETKKQSSSTNNSKGADSVRLAIEIIGGMRTRLNMADGWFRTVKRMHHYFRKMKEDYCTNTKALSSSSDPSISGETQRHLSIREGGDGGGLAEYKLLEKTLKEFGSLEDDEIADASEVEKKGNDHTPTLHQALDRQIDSAELEMARKRYHGTDTTDDRQKKVPRMEEMSQAVGAVPGRSPSASPYDTVGGVGLQRIVPFGQSPGAGVPPTYYPQLPQSVPPQIPDHQAVYPVEADIATKQIVSQSPPVTAPLSIPSAFCQSDTMPYPGPYPFPPEPPPPLGQMCSTNEQQPPQAPQQVSTSARMIRPSITALSPAGAMWTSEARKNWLDNLDTRLGGDDVAAFVDGSSCEEWGLAAGAGQGTSGWLSTVWGGSYGV</sequence>
<dbReference type="Proteomes" id="UP000076632">
    <property type="component" value="Unassembled WGS sequence"/>
</dbReference>
<dbReference type="SMART" id="SM00906">
    <property type="entry name" value="Fungal_trans"/>
    <property type="match status" value="1"/>
</dbReference>
<dbReference type="GO" id="GO:0008270">
    <property type="term" value="F:zinc ion binding"/>
    <property type="evidence" value="ECO:0007669"/>
    <property type="project" value="InterPro"/>
</dbReference>
<dbReference type="CDD" id="cd00067">
    <property type="entry name" value="GAL4"/>
    <property type="match status" value="1"/>
</dbReference>
<feature type="domain" description="Zn(2)-C6 fungal-type" evidence="7">
    <location>
        <begin position="6"/>
        <end position="38"/>
    </location>
</feature>
<evidence type="ECO:0000313" key="9">
    <source>
        <dbReference type="Proteomes" id="UP000076632"/>
    </source>
</evidence>
<dbReference type="Pfam" id="PF00172">
    <property type="entry name" value="Zn_clus"/>
    <property type="match status" value="1"/>
</dbReference>
<feature type="region of interest" description="Disordered" evidence="6">
    <location>
        <begin position="47"/>
        <end position="86"/>
    </location>
</feature>
<dbReference type="CDD" id="cd12148">
    <property type="entry name" value="fungal_TF_MHR"/>
    <property type="match status" value="1"/>
</dbReference>
<evidence type="ECO:0000256" key="5">
    <source>
        <dbReference type="ARBA" id="ARBA00023242"/>
    </source>
</evidence>
<accession>A0A165H987</accession>
<dbReference type="GO" id="GO:0005634">
    <property type="term" value="C:nucleus"/>
    <property type="evidence" value="ECO:0007669"/>
    <property type="project" value="UniProtKB-SubCell"/>
</dbReference>
<name>A0A165H987_XYLHT</name>
<keyword evidence="5" id="KW-0539">Nucleus</keyword>
<dbReference type="PROSITE" id="PS50048">
    <property type="entry name" value="ZN2_CY6_FUNGAL_2"/>
    <property type="match status" value="1"/>
</dbReference>
<protein>
    <recommendedName>
        <fullName evidence="7">Zn(2)-C6 fungal-type domain-containing protein</fullName>
    </recommendedName>
</protein>
<dbReference type="Gene3D" id="4.10.240.10">
    <property type="entry name" value="Zn(2)-C6 fungal-type DNA-binding domain"/>
    <property type="match status" value="1"/>
</dbReference>
<feature type="compositionally biased region" description="Polar residues" evidence="6">
    <location>
        <begin position="914"/>
        <end position="928"/>
    </location>
</feature>
<dbReference type="PROSITE" id="PS00463">
    <property type="entry name" value="ZN2_CY6_FUNGAL_1"/>
    <property type="match status" value="1"/>
</dbReference>
<dbReference type="PANTHER" id="PTHR47338:SF5">
    <property type="entry name" value="ZN(II)2CYS6 TRANSCRIPTION FACTOR (EUROFUNG)"/>
    <property type="match status" value="1"/>
</dbReference>
<dbReference type="GO" id="GO:0006351">
    <property type="term" value="P:DNA-templated transcription"/>
    <property type="evidence" value="ECO:0007669"/>
    <property type="project" value="InterPro"/>
</dbReference>
<dbReference type="SUPFAM" id="SSF57701">
    <property type="entry name" value="Zn2/Cys6 DNA-binding domain"/>
    <property type="match status" value="1"/>
</dbReference>
<dbReference type="OrthoDB" id="5370478at2759"/>
<dbReference type="InterPro" id="IPR001138">
    <property type="entry name" value="Zn2Cys6_DnaBD"/>
</dbReference>
<dbReference type="EMBL" id="KV407457">
    <property type="protein sequence ID" value="KZF23164.1"/>
    <property type="molecule type" value="Genomic_DNA"/>
</dbReference>
<feature type="compositionally biased region" description="Polar residues" evidence="6">
    <location>
        <begin position="55"/>
        <end position="69"/>
    </location>
</feature>
<evidence type="ECO:0000256" key="6">
    <source>
        <dbReference type="SAM" id="MobiDB-lite"/>
    </source>
</evidence>
<organism evidence="8 9">
    <name type="scientific">Xylona heveae (strain CBS 132557 / TC161)</name>
    <dbReference type="NCBI Taxonomy" id="1328760"/>
    <lineage>
        <taxon>Eukaryota</taxon>
        <taxon>Fungi</taxon>
        <taxon>Dikarya</taxon>
        <taxon>Ascomycota</taxon>
        <taxon>Pezizomycotina</taxon>
        <taxon>Xylonomycetes</taxon>
        <taxon>Xylonales</taxon>
        <taxon>Xylonaceae</taxon>
        <taxon>Xylona</taxon>
    </lineage>
</organism>
<dbReference type="InterPro" id="IPR050815">
    <property type="entry name" value="TF_fung"/>
</dbReference>
<dbReference type="GO" id="GO:0000981">
    <property type="term" value="F:DNA-binding transcription factor activity, RNA polymerase II-specific"/>
    <property type="evidence" value="ECO:0007669"/>
    <property type="project" value="InterPro"/>
</dbReference>
<dbReference type="RefSeq" id="XP_018188719.1">
    <property type="nucleotide sequence ID" value="XM_018328897.1"/>
</dbReference>
<dbReference type="InterPro" id="IPR007219">
    <property type="entry name" value="XnlR_reg_dom"/>
</dbReference>
<evidence type="ECO:0000256" key="1">
    <source>
        <dbReference type="ARBA" id="ARBA00004123"/>
    </source>
</evidence>
<evidence type="ECO:0000256" key="3">
    <source>
        <dbReference type="ARBA" id="ARBA00023015"/>
    </source>
</evidence>
<evidence type="ECO:0000313" key="8">
    <source>
        <dbReference type="EMBL" id="KZF23164.1"/>
    </source>
</evidence>
<keyword evidence="4" id="KW-0804">Transcription</keyword>
<feature type="compositionally biased region" description="Pro residues" evidence="6">
    <location>
        <begin position="897"/>
        <end position="911"/>
    </location>
</feature>
<keyword evidence="9" id="KW-1185">Reference proteome</keyword>
<dbReference type="Pfam" id="PF04082">
    <property type="entry name" value="Fungal_trans"/>
    <property type="match status" value="1"/>
</dbReference>
<dbReference type="GeneID" id="28894034"/>
<dbReference type="STRING" id="1328760.A0A165H987"/>
<dbReference type="SMART" id="SM00066">
    <property type="entry name" value="GAL4"/>
    <property type="match status" value="1"/>
</dbReference>
<dbReference type="InterPro" id="IPR036864">
    <property type="entry name" value="Zn2-C6_fun-type_DNA-bd_sf"/>
</dbReference>
<feature type="region of interest" description="Disordered" evidence="6">
    <location>
        <begin position="625"/>
        <end position="646"/>
    </location>
</feature>
<dbReference type="AlphaFoldDB" id="A0A165H987"/>
<proteinExistence type="predicted"/>
<gene>
    <name evidence="8" type="ORF">L228DRAFT_105612</name>
</gene>
<reference evidence="8 9" key="1">
    <citation type="journal article" date="2016" name="Fungal Biol.">
        <title>The genome of Xylona heveae provides a window into fungal endophytism.</title>
        <authorList>
            <person name="Gazis R."/>
            <person name="Kuo A."/>
            <person name="Riley R."/>
            <person name="LaButti K."/>
            <person name="Lipzen A."/>
            <person name="Lin J."/>
            <person name="Amirebrahimi M."/>
            <person name="Hesse C.N."/>
            <person name="Spatafora J.W."/>
            <person name="Henrissat B."/>
            <person name="Hainaut M."/>
            <person name="Grigoriev I.V."/>
            <person name="Hibbett D.S."/>
        </authorList>
    </citation>
    <scope>NUCLEOTIDE SEQUENCE [LARGE SCALE GENOMIC DNA]</scope>
    <source>
        <strain evidence="8 9">TC161</strain>
    </source>
</reference>